<dbReference type="AlphaFoldDB" id="S4WW06"/>
<dbReference type="EMBL" id="KC522649">
    <property type="protein sequence ID" value="AGP03155.1"/>
    <property type="molecule type" value="mRNA"/>
</dbReference>
<protein>
    <submittedName>
        <fullName evidence="6">Dachshund</fullName>
    </submittedName>
</protein>
<dbReference type="GO" id="GO:0000978">
    <property type="term" value="F:RNA polymerase II cis-regulatory region sequence-specific DNA binding"/>
    <property type="evidence" value="ECO:0007669"/>
    <property type="project" value="TreeGrafter"/>
</dbReference>
<dbReference type="GO" id="GO:0005634">
    <property type="term" value="C:nucleus"/>
    <property type="evidence" value="ECO:0007669"/>
    <property type="project" value="UniProtKB-SubCell"/>
</dbReference>
<proteinExistence type="evidence at transcript level"/>
<dbReference type="InterPro" id="IPR009061">
    <property type="entry name" value="DNA-bd_dom_put_sf"/>
</dbReference>
<sequence>GLGAIQPGVNRCKLLSTQDFDTLYKDCTTARPGRPPKRSSVTGIVSPVPSSFTSGPQQHNVVPYLGYPTAKKPRFSDDTDYASENIDLKQTHSSLNNNSSGNTSAATAAAMLAANGYSAAFPFLQHFSAGTAPTPQQQQQLVAAAAALGLPGLPPRFSNASPPPGIASHHGSNGNNATSEGSGAVASDFNPTAAYLWLLSQQQQQQQHVPNSGRT</sequence>
<evidence type="ECO:0000313" key="6">
    <source>
        <dbReference type="EMBL" id="AGP03155.1"/>
    </source>
</evidence>
<dbReference type="Pfam" id="PF02437">
    <property type="entry name" value="Ski_Sno_DHD"/>
    <property type="match status" value="1"/>
</dbReference>
<accession>S4WW06</accession>
<dbReference type="SUPFAM" id="SSF46955">
    <property type="entry name" value="Putative DNA-binding domain"/>
    <property type="match status" value="1"/>
</dbReference>
<name>S4WW06_9ACAR</name>
<feature type="non-terminal residue" evidence="6">
    <location>
        <position position="1"/>
    </location>
</feature>
<dbReference type="InterPro" id="IPR003380">
    <property type="entry name" value="SKI/SNO/DAC"/>
</dbReference>
<dbReference type="Gene3D" id="3.10.260.20">
    <property type="entry name" value="Ski"/>
    <property type="match status" value="1"/>
</dbReference>
<dbReference type="PANTHER" id="PTHR12577:SF6">
    <property type="entry name" value="DACHSHUND, ISOFORM B"/>
    <property type="match status" value="1"/>
</dbReference>
<comment type="similarity">
    <text evidence="3">Belongs to the DACH/dachshund family.</text>
</comment>
<dbReference type="InterPro" id="IPR037000">
    <property type="entry name" value="Ski_DNA-bd_sf"/>
</dbReference>
<organism evidence="6">
    <name type="scientific">Archegozetes longisetosus</name>
    <dbReference type="NCBI Taxonomy" id="66560"/>
    <lineage>
        <taxon>Eukaryota</taxon>
        <taxon>Metazoa</taxon>
        <taxon>Ecdysozoa</taxon>
        <taxon>Arthropoda</taxon>
        <taxon>Chelicerata</taxon>
        <taxon>Arachnida</taxon>
        <taxon>Acari</taxon>
        <taxon>Acariformes</taxon>
        <taxon>Sarcoptiformes</taxon>
        <taxon>Oribatida</taxon>
        <taxon>Desmonomata</taxon>
        <taxon>Crotonioidea</taxon>
        <taxon>Trhypochthoniidae</taxon>
        <taxon>Archegozetes</taxon>
    </lineage>
</organism>
<feature type="compositionally biased region" description="Polar residues" evidence="4">
    <location>
        <begin position="170"/>
        <end position="181"/>
    </location>
</feature>
<dbReference type="GO" id="GO:0000981">
    <property type="term" value="F:DNA-binding transcription factor activity, RNA polymerase II-specific"/>
    <property type="evidence" value="ECO:0007669"/>
    <property type="project" value="TreeGrafter"/>
</dbReference>
<reference evidence="6" key="1">
    <citation type="journal article" date="2013" name="Evol. Dev.">
        <title>The expression of limb gap genes in the mite Archegozetes longisetosus reveals differential patterning mechanisms in chelicerates.</title>
        <authorList>
            <person name="Barnett A.A."/>
            <person name="Thomas R.H."/>
        </authorList>
    </citation>
    <scope>NUCLEOTIDE SEQUENCE</scope>
</reference>
<evidence type="ECO:0000256" key="1">
    <source>
        <dbReference type="ARBA" id="ARBA00004123"/>
    </source>
</evidence>
<comment type="subcellular location">
    <subcellularLocation>
        <location evidence="1">Nucleus</location>
    </subcellularLocation>
</comment>
<evidence type="ECO:0000256" key="4">
    <source>
        <dbReference type="SAM" id="MobiDB-lite"/>
    </source>
</evidence>
<dbReference type="InterPro" id="IPR052417">
    <property type="entry name" value="Dachshund_domain"/>
</dbReference>
<feature type="domain" description="SKI/SNO/DAC" evidence="5">
    <location>
        <begin position="2"/>
        <end position="28"/>
    </location>
</feature>
<feature type="region of interest" description="Disordered" evidence="4">
    <location>
        <begin position="154"/>
        <end position="185"/>
    </location>
</feature>
<dbReference type="GO" id="GO:0005667">
    <property type="term" value="C:transcription regulator complex"/>
    <property type="evidence" value="ECO:0007669"/>
    <property type="project" value="TreeGrafter"/>
</dbReference>
<evidence type="ECO:0000259" key="5">
    <source>
        <dbReference type="Pfam" id="PF02437"/>
    </source>
</evidence>
<evidence type="ECO:0000256" key="2">
    <source>
        <dbReference type="ARBA" id="ARBA00023242"/>
    </source>
</evidence>
<dbReference type="PANTHER" id="PTHR12577">
    <property type="entry name" value="DACHSHUND"/>
    <property type="match status" value="1"/>
</dbReference>
<keyword evidence="2" id="KW-0539">Nucleus</keyword>
<evidence type="ECO:0000256" key="3">
    <source>
        <dbReference type="ARBA" id="ARBA00038192"/>
    </source>
</evidence>